<dbReference type="Proteomes" id="UP000718821">
    <property type="component" value="Unassembled WGS sequence"/>
</dbReference>
<sequence length="211" mass="23315">MGRTRARGSLWRWAPRPIDRRPRPARDAARPRGSAATRPAGEPSRDSITTRKAGDEPDGLPGNVEADTVARRGPGPKGGSRRTPAVADFATGWAGNASARDNAYRDLSQAKAMIEERIPFPIRPYDNDNGGESVNADSIGHLRRPDTQRTRGRPHRKNGQATVESRDNHVVREHAFRPPARTRRTRPVERAVAARERQGQPVHPVQETRGT</sequence>
<feature type="compositionally biased region" description="Basic and acidic residues" evidence="1">
    <location>
        <begin position="43"/>
        <end position="55"/>
    </location>
</feature>
<feature type="region of interest" description="Disordered" evidence="1">
    <location>
        <begin position="121"/>
        <end position="211"/>
    </location>
</feature>
<dbReference type="EMBL" id="JACLYU010000067">
    <property type="protein sequence ID" value="MBM6700489.1"/>
    <property type="molecule type" value="Genomic_DNA"/>
</dbReference>
<feature type="non-terminal residue" evidence="2">
    <location>
        <position position="211"/>
    </location>
</feature>
<gene>
    <name evidence="2" type="ORF">H7U32_09400</name>
</gene>
<feature type="region of interest" description="Disordered" evidence="1">
    <location>
        <begin position="1"/>
        <end position="86"/>
    </location>
</feature>
<feature type="compositionally biased region" description="Basic and acidic residues" evidence="1">
    <location>
        <begin position="17"/>
        <end position="30"/>
    </location>
</feature>
<protein>
    <submittedName>
        <fullName evidence="2">Uncharacterized protein</fullName>
    </submittedName>
</protein>
<feature type="compositionally biased region" description="Basic and acidic residues" evidence="1">
    <location>
        <begin position="164"/>
        <end position="176"/>
    </location>
</feature>
<reference evidence="2" key="1">
    <citation type="submission" date="2020-08" db="EMBL/GenBank/DDBJ databases">
        <authorList>
            <person name="Cejkova D."/>
            <person name="Kubasova T."/>
            <person name="Jahodarova E."/>
            <person name="Rychlik I."/>
        </authorList>
    </citation>
    <scope>NUCLEOTIDE SEQUENCE</scope>
    <source>
        <strain evidence="2">An836</strain>
    </source>
</reference>
<proteinExistence type="predicted"/>
<reference evidence="2" key="2">
    <citation type="journal article" date="2021" name="Sci. Rep.">
        <title>The distribution of antibiotic resistance genes in chicken gut microbiota commensals.</title>
        <authorList>
            <person name="Juricova H."/>
            <person name="Matiasovicova J."/>
            <person name="Kubasova T."/>
            <person name="Cejkova D."/>
            <person name="Rychlik I."/>
        </authorList>
    </citation>
    <scope>NUCLEOTIDE SEQUENCE</scope>
    <source>
        <strain evidence="2">An836</strain>
    </source>
</reference>
<name>A0A939BAG2_9BIFI</name>
<accession>A0A939BAG2</accession>
<evidence type="ECO:0000256" key="1">
    <source>
        <dbReference type="SAM" id="MobiDB-lite"/>
    </source>
</evidence>
<organism evidence="2 3">
    <name type="scientific">Bifidobacterium pullorum subsp. saeculare</name>
    <dbReference type="NCBI Taxonomy" id="78257"/>
    <lineage>
        <taxon>Bacteria</taxon>
        <taxon>Bacillati</taxon>
        <taxon>Actinomycetota</taxon>
        <taxon>Actinomycetes</taxon>
        <taxon>Bifidobacteriales</taxon>
        <taxon>Bifidobacteriaceae</taxon>
        <taxon>Bifidobacterium</taxon>
    </lineage>
</organism>
<keyword evidence="3" id="KW-1185">Reference proteome</keyword>
<feature type="compositionally biased region" description="Basic and acidic residues" evidence="1">
    <location>
        <begin position="186"/>
        <end position="198"/>
    </location>
</feature>
<evidence type="ECO:0000313" key="3">
    <source>
        <dbReference type="Proteomes" id="UP000718821"/>
    </source>
</evidence>
<comment type="caution">
    <text evidence="2">The sequence shown here is derived from an EMBL/GenBank/DDBJ whole genome shotgun (WGS) entry which is preliminary data.</text>
</comment>
<evidence type="ECO:0000313" key="2">
    <source>
        <dbReference type="EMBL" id="MBM6700489.1"/>
    </source>
</evidence>
<dbReference type="AlphaFoldDB" id="A0A939BAG2"/>